<dbReference type="SUPFAM" id="SSF47226">
    <property type="entry name" value="Histidine-containing phosphotransfer domain, HPT domain"/>
    <property type="match status" value="1"/>
</dbReference>
<keyword evidence="7" id="KW-1133">Transmembrane helix</keyword>
<feature type="domain" description="PAC" evidence="14">
    <location>
        <begin position="205"/>
        <end position="257"/>
    </location>
</feature>
<feature type="domain" description="Response regulatory" evidence="12">
    <location>
        <begin position="3"/>
        <end position="118"/>
    </location>
</feature>
<evidence type="ECO:0000256" key="10">
    <source>
        <dbReference type="SAM" id="MobiDB-lite"/>
    </source>
</evidence>
<dbReference type="GO" id="GO:0005886">
    <property type="term" value="C:plasma membrane"/>
    <property type="evidence" value="ECO:0007669"/>
    <property type="project" value="UniProtKB-SubCell"/>
</dbReference>
<dbReference type="PANTHER" id="PTHR45339">
    <property type="entry name" value="HYBRID SIGNAL TRANSDUCTION HISTIDINE KINASE J"/>
    <property type="match status" value="1"/>
</dbReference>
<evidence type="ECO:0000259" key="12">
    <source>
        <dbReference type="PROSITE" id="PS50110"/>
    </source>
</evidence>
<accession>A0A0W8G3Y7</accession>
<evidence type="ECO:0000256" key="7">
    <source>
        <dbReference type="ARBA" id="ARBA00022989"/>
    </source>
</evidence>
<dbReference type="CDD" id="cd00082">
    <property type="entry name" value="HisKA"/>
    <property type="match status" value="1"/>
</dbReference>
<evidence type="ECO:0000259" key="14">
    <source>
        <dbReference type="PROSITE" id="PS50113"/>
    </source>
</evidence>
<dbReference type="SUPFAM" id="SSF52172">
    <property type="entry name" value="CheY-like"/>
    <property type="match status" value="2"/>
</dbReference>
<dbReference type="Gene3D" id="1.10.287.130">
    <property type="match status" value="1"/>
</dbReference>
<dbReference type="GO" id="GO:0005524">
    <property type="term" value="F:ATP binding"/>
    <property type="evidence" value="ECO:0007669"/>
    <property type="project" value="UniProtKB-KW"/>
</dbReference>
<dbReference type="GO" id="GO:0000155">
    <property type="term" value="F:phosphorelay sensor kinase activity"/>
    <property type="evidence" value="ECO:0007669"/>
    <property type="project" value="InterPro"/>
</dbReference>
<dbReference type="Pfam" id="PF00072">
    <property type="entry name" value="Response_reg"/>
    <property type="match status" value="2"/>
</dbReference>
<feature type="domain" description="PAS" evidence="13">
    <location>
        <begin position="129"/>
        <end position="202"/>
    </location>
</feature>
<evidence type="ECO:0000256" key="8">
    <source>
        <dbReference type="ARBA" id="ARBA00023012"/>
    </source>
</evidence>
<keyword evidence="6" id="KW-0067">ATP-binding</keyword>
<dbReference type="InterPro" id="IPR001789">
    <property type="entry name" value="Sig_transdc_resp-reg_receiver"/>
</dbReference>
<dbReference type="InterPro" id="IPR003661">
    <property type="entry name" value="HisK_dim/P_dom"/>
</dbReference>
<feature type="domain" description="HPt" evidence="15">
    <location>
        <begin position="665"/>
        <end position="758"/>
    </location>
</feature>
<dbReference type="PROSITE" id="PS50110">
    <property type="entry name" value="RESPONSE_REGULATORY"/>
    <property type="match status" value="2"/>
</dbReference>
<gene>
    <name evidence="16" type="ORF">ASZ90_002296</name>
</gene>
<dbReference type="NCBIfam" id="TIGR00229">
    <property type="entry name" value="sensory_box"/>
    <property type="match status" value="1"/>
</dbReference>
<dbReference type="InterPro" id="IPR035965">
    <property type="entry name" value="PAS-like_dom_sf"/>
</dbReference>
<dbReference type="InterPro" id="IPR000700">
    <property type="entry name" value="PAS-assoc_C"/>
</dbReference>
<comment type="subcellular location">
    <subcellularLocation>
        <location evidence="1">Cell membrane</location>
        <topology evidence="1">Multi-pass membrane protein</topology>
    </subcellularLocation>
</comment>
<keyword evidence="9" id="KW-0472">Membrane</keyword>
<dbReference type="PROSITE" id="PS50112">
    <property type="entry name" value="PAS"/>
    <property type="match status" value="1"/>
</dbReference>
<evidence type="ECO:0000259" key="11">
    <source>
        <dbReference type="PROSITE" id="PS50109"/>
    </source>
</evidence>
<proteinExistence type="predicted"/>
<dbReference type="InterPro" id="IPR036641">
    <property type="entry name" value="HPT_dom_sf"/>
</dbReference>
<keyword evidence="4" id="KW-0812">Transmembrane</keyword>
<evidence type="ECO:0000259" key="15">
    <source>
        <dbReference type="PROSITE" id="PS50894"/>
    </source>
</evidence>
<evidence type="ECO:0000256" key="9">
    <source>
        <dbReference type="ARBA" id="ARBA00023136"/>
    </source>
</evidence>
<evidence type="ECO:0000313" key="16">
    <source>
        <dbReference type="EMBL" id="KUG27840.1"/>
    </source>
</evidence>
<dbReference type="Pfam" id="PF02518">
    <property type="entry name" value="HATPase_c"/>
    <property type="match status" value="1"/>
</dbReference>
<evidence type="ECO:0000259" key="13">
    <source>
        <dbReference type="PROSITE" id="PS50112"/>
    </source>
</evidence>
<dbReference type="Gene3D" id="3.30.450.20">
    <property type="entry name" value="PAS domain"/>
    <property type="match status" value="1"/>
</dbReference>
<evidence type="ECO:0000256" key="6">
    <source>
        <dbReference type="ARBA" id="ARBA00022840"/>
    </source>
</evidence>
<protein>
    <recommendedName>
        <fullName evidence="17">Histidine kinase</fullName>
    </recommendedName>
</protein>
<organism evidence="16">
    <name type="scientific">hydrocarbon metagenome</name>
    <dbReference type="NCBI Taxonomy" id="938273"/>
    <lineage>
        <taxon>unclassified sequences</taxon>
        <taxon>metagenomes</taxon>
        <taxon>ecological metagenomes</taxon>
    </lineage>
</organism>
<dbReference type="InterPro" id="IPR005467">
    <property type="entry name" value="His_kinase_dom"/>
</dbReference>
<dbReference type="PANTHER" id="PTHR45339:SF1">
    <property type="entry name" value="HYBRID SIGNAL TRANSDUCTION HISTIDINE KINASE J"/>
    <property type="match status" value="1"/>
</dbReference>
<dbReference type="PROSITE" id="PS50109">
    <property type="entry name" value="HIS_KIN"/>
    <property type="match status" value="1"/>
</dbReference>
<name>A0A0W8G3Y7_9ZZZZ</name>
<dbReference type="SUPFAM" id="SSF55785">
    <property type="entry name" value="PYP-like sensor domain (PAS domain)"/>
    <property type="match status" value="1"/>
</dbReference>
<dbReference type="SMART" id="SM00387">
    <property type="entry name" value="HATPase_c"/>
    <property type="match status" value="1"/>
</dbReference>
<dbReference type="CDD" id="cd00130">
    <property type="entry name" value="PAS"/>
    <property type="match status" value="1"/>
</dbReference>
<dbReference type="InterPro" id="IPR001610">
    <property type="entry name" value="PAC"/>
</dbReference>
<dbReference type="SMART" id="SM00091">
    <property type="entry name" value="PAS"/>
    <property type="match status" value="1"/>
</dbReference>
<dbReference type="SMART" id="SM00086">
    <property type="entry name" value="PAC"/>
    <property type="match status" value="1"/>
</dbReference>
<dbReference type="Pfam" id="PF08447">
    <property type="entry name" value="PAS_3"/>
    <property type="match status" value="1"/>
</dbReference>
<dbReference type="InterPro" id="IPR003594">
    <property type="entry name" value="HATPase_dom"/>
</dbReference>
<dbReference type="Pfam" id="PF00512">
    <property type="entry name" value="HisKA"/>
    <property type="match status" value="1"/>
</dbReference>
<dbReference type="PROSITE" id="PS50894">
    <property type="entry name" value="HPT"/>
    <property type="match status" value="1"/>
</dbReference>
<dbReference type="Gene3D" id="3.40.50.2300">
    <property type="match status" value="2"/>
</dbReference>
<dbReference type="AlphaFoldDB" id="A0A0W8G3Y7"/>
<keyword evidence="2" id="KW-1003">Cell membrane</keyword>
<evidence type="ECO:0000256" key="2">
    <source>
        <dbReference type="ARBA" id="ARBA00022475"/>
    </source>
</evidence>
<keyword evidence="5" id="KW-0547">Nucleotide-binding</keyword>
<feature type="domain" description="Response regulatory" evidence="12">
    <location>
        <begin position="531"/>
        <end position="650"/>
    </location>
</feature>
<dbReference type="SMART" id="SM00448">
    <property type="entry name" value="REC"/>
    <property type="match status" value="2"/>
</dbReference>
<keyword evidence="8" id="KW-0902">Two-component regulatory system</keyword>
<dbReference type="InterPro" id="IPR013655">
    <property type="entry name" value="PAS_fold_3"/>
</dbReference>
<dbReference type="InterPro" id="IPR004358">
    <property type="entry name" value="Sig_transdc_His_kin-like_C"/>
</dbReference>
<keyword evidence="3" id="KW-0597">Phosphoprotein</keyword>
<evidence type="ECO:0000256" key="3">
    <source>
        <dbReference type="ARBA" id="ARBA00022553"/>
    </source>
</evidence>
<sequence>MTDILVADDSALIRAWLEKVLPAMGHHVAATVRNGAEAVRLAQTLRPDLVLMDVRMPGEMDGLAAGEHIRSTQDIPVVYMTAHTEDDILRRIMDASPRGFVTKPIQAAQLRLTLEIALRARAEHALASANARFRILAENARDMIFRYRFAGDIYEYVNNAITDITGYTPADLYADPRLLFRIIHPESRAYLERQWESLQQGDIPPAYEYRIVHADGHPRWLFQRNMPVRDESGKIVALDGMVTDVTERKSVEQRLRRDLEHADEASRAKTRLLARVGHELRTPLNNIIGMCEVLAEAPLPPEQRKCVESIAGSGDALSRLISEILDISRADAGDMTLARTAFDPGALLGEVADDILSRAREKGLRLIIRTAPGLPKKAYGDATAMGRVLRKLADNAVHFTRKGEVELMAALRDEKSAPPCLLFRVRDTGEGIAPRDQCRIFEPFATSRQAGGATPGAGLGLAVAARLADLMGGSIDVESRPGLGSLFTFRVPVDLAEPEPSEEPSEGMSMGSPASGVTAPRDYPGDQPVRRVLVAEDNPANRNIIALYLEGSPYLADMAADGAEALALFRPGVHALAIMDIDMPVMDGFAATRNLRLAEAQAKVAPIPVIALTAHELPDIRRLMAEAGCTDFLVKPVRKSRLFAAMAQALREKPPFLDIPAGGGPPPEVLRLLPAFFTIQSRNLEKMRLALAANDANTLRIMGHGLRGAALTYGMDGMAAIGVDIEKAAMAQEVSRIGALLDRLEEDIRIQAARHGGSPSP</sequence>
<dbReference type="SUPFAM" id="SSF47384">
    <property type="entry name" value="Homodimeric domain of signal transducing histidine kinase"/>
    <property type="match status" value="1"/>
</dbReference>
<dbReference type="Gene3D" id="3.30.565.10">
    <property type="entry name" value="Histidine kinase-like ATPase, C-terminal domain"/>
    <property type="match status" value="1"/>
</dbReference>
<dbReference type="PRINTS" id="PR00344">
    <property type="entry name" value="BCTRLSENSOR"/>
</dbReference>
<dbReference type="CDD" id="cd17546">
    <property type="entry name" value="REC_hyHK_CKI1_RcsC-like"/>
    <property type="match status" value="1"/>
</dbReference>
<dbReference type="InterPro" id="IPR036097">
    <property type="entry name" value="HisK_dim/P_sf"/>
</dbReference>
<comment type="caution">
    <text evidence="16">The sequence shown here is derived from an EMBL/GenBank/DDBJ whole genome shotgun (WGS) entry which is preliminary data.</text>
</comment>
<dbReference type="PROSITE" id="PS50113">
    <property type="entry name" value="PAC"/>
    <property type="match status" value="1"/>
</dbReference>
<evidence type="ECO:0008006" key="17">
    <source>
        <dbReference type="Google" id="ProtNLM"/>
    </source>
</evidence>
<dbReference type="InterPro" id="IPR036890">
    <property type="entry name" value="HATPase_C_sf"/>
</dbReference>
<evidence type="ECO:0000256" key="4">
    <source>
        <dbReference type="ARBA" id="ARBA00022692"/>
    </source>
</evidence>
<reference evidence="16" key="1">
    <citation type="journal article" date="2015" name="Proc. Natl. Acad. Sci. U.S.A.">
        <title>Networks of energetic and metabolic interactions define dynamics in microbial communities.</title>
        <authorList>
            <person name="Embree M."/>
            <person name="Liu J.K."/>
            <person name="Al-Bassam M.M."/>
            <person name="Zengler K."/>
        </authorList>
    </citation>
    <scope>NUCLEOTIDE SEQUENCE</scope>
</reference>
<dbReference type="SMART" id="SM00388">
    <property type="entry name" value="HisKA"/>
    <property type="match status" value="1"/>
</dbReference>
<dbReference type="InterPro" id="IPR000014">
    <property type="entry name" value="PAS"/>
</dbReference>
<dbReference type="SUPFAM" id="SSF55874">
    <property type="entry name" value="ATPase domain of HSP90 chaperone/DNA topoisomerase II/histidine kinase"/>
    <property type="match status" value="1"/>
</dbReference>
<evidence type="ECO:0000256" key="5">
    <source>
        <dbReference type="ARBA" id="ARBA00022741"/>
    </source>
</evidence>
<feature type="region of interest" description="Disordered" evidence="10">
    <location>
        <begin position="497"/>
        <end position="525"/>
    </location>
</feature>
<feature type="domain" description="Histidine kinase" evidence="11">
    <location>
        <begin position="275"/>
        <end position="495"/>
    </location>
</feature>
<dbReference type="InterPro" id="IPR008207">
    <property type="entry name" value="Sig_transdc_His_kin_Hpt_dom"/>
</dbReference>
<dbReference type="EMBL" id="LNQE01000283">
    <property type="protein sequence ID" value="KUG27840.1"/>
    <property type="molecule type" value="Genomic_DNA"/>
</dbReference>
<dbReference type="CDD" id="cd17534">
    <property type="entry name" value="REC_DC-like"/>
    <property type="match status" value="1"/>
</dbReference>
<evidence type="ECO:0000256" key="1">
    <source>
        <dbReference type="ARBA" id="ARBA00004651"/>
    </source>
</evidence>
<dbReference type="InterPro" id="IPR011006">
    <property type="entry name" value="CheY-like_superfamily"/>
</dbReference>
<dbReference type="Gene3D" id="1.20.120.160">
    <property type="entry name" value="HPT domain"/>
    <property type="match status" value="1"/>
</dbReference>